<dbReference type="SMR" id="A2EMT2"/>
<keyword evidence="2" id="KW-0812">Transmembrane</keyword>
<feature type="compositionally biased region" description="Basic and acidic residues" evidence="1">
    <location>
        <begin position="164"/>
        <end position="200"/>
    </location>
</feature>
<feature type="transmembrane region" description="Helical" evidence="2">
    <location>
        <begin position="216"/>
        <end position="239"/>
    </location>
</feature>
<gene>
    <name evidence="3" type="ORF">TVAG_053290</name>
</gene>
<dbReference type="EMBL" id="DS113434">
    <property type="protein sequence ID" value="EAY06005.1"/>
    <property type="molecule type" value="Genomic_DNA"/>
</dbReference>
<organism evidence="3 4">
    <name type="scientific">Trichomonas vaginalis (strain ATCC PRA-98 / G3)</name>
    <dbReference type="NCBI Taxonomy" id="412133"/>
    <lineage>
        <taxon>Eukaryota</taxon>
        <taxon>Metamonada</taxon>
        <taxon>Parabasalia</taxon>
        <taxon>Trichomonadida</taxon>
        <taxon>Trichomonadidae</taxon>
        <taxon>Trichomonas</taxon>
    </lineage>
</organism>
<proteinExistence type="predicted"/>
<dbReference type="InParanoid" id="A2EMT2"/>
<evidence type="ECO:0000256" key="2">
    <source>
        <dbReference type="SAM" id="Phobius"/>
    </source>
</evidence>
<evidence type="ECO:0000313" key="4">
    <source>
        <dbReference type="Proteomes" id="UP000001542"/>
    </source>
</evidence>
<reference evidence="3" key="1">
    <citation type="submission" date="2006-10" db="EMBL/GenBank/DDBJ databases">
        <authorList>
            <person name="Amadeo P."/>
            <person name="Zhao Q."/>
            <person name="Wortman J."/>
            <person name="Fraser-Liggett C."/>
            <person name="Carlton J."/>
        </authorList>
    </citation>
    <scope>NUCLEOTIDE SEQUENCE</scope>
    <source>
        <strain evidence="3">G3</strain>
    </source>
</reference>
<dbReference type="RefSeq" id="XP_001318228.1">
    <property type="nucleotide sequence ID" value="XM_001318193.1"/>
</dbReference>
<evidence type="ECO:0000313" key="3">
    <source>
        <dbReference type="EMBL" id="EAY06005.1"/>
    </source>
</evidence>
<evidence type="ECO:0000256" key="1">
    <source>
        <dbReference type="SAM" id="MobiDB-lite"/>
    </source>
</evidence>
<dbReference type="Proteomes" id="UP000001542">
    <property type="component" value="Unassembled WGS sequence"/>
</dbReference>
<reference evidence="3" key="2">
    <citation type="journal article" date="2007" name="Science">
        <title>Draft genome sequence of the sexually transmitted pathogen Trichomonas vaginalis.</title>
        <authorList>
            <person name="Carlton J.M."/>
            <person name="Hirt R.P."/>
            <person name="Silva J.C."/>
            <person name="Delcher A.L."/>
            <person name="Schatz M."/>
            <person name="Zhao Q."/>
            <person name="Wortman J.R."/>
            <person name="Bidwell S.L."/>
            <person name="Alsmark U.C.M."/>
            <person name="Besteiro S."/>
            <person name="Sicheritz-Ponten T."/>
            <person name="Noel C.J."/>
            <person name="Dacks J.B."/>
            <person name="Foster P.G."/>
            <person name="Simillion C."/>
            <person name="Van de Peer Y."/>
            <person name="Miranda-Saavedra D."/>
            <person name="Barton G.J."/>
            <person name="Westrop G.D."/>
            <person name="Mueller S."/>
            <person name="Dessi D."/>
            <person name="Fiori P.L."/>
            <person name="Ren Q."/>
            <person name="Paulsen I."/>
            <person name="Zhang H."/>
            <person name="Bastida-Corcuera F.D."/>
            <person name="Simoes-Barbosa A."/>
            <person name="Brown M.T."/>
            <person name="Hayes R.D."/>
            <person name="Mukherjee M."/>
            <person name="Okumura C.Y."/>
            <person name="Schneider R."/>
            <person name="Smith A.J."/>
            <person name="Vanacova S."/>
            <person name="Villalvazo M."/>
            <person name="Haas B.J."/>
            <person name="Pertea M."/>
            <person name="Feldblyum T.V."/>
            <person name="Utterback T.R."/>
            <person name="Shu C.L."/>
            <person name="Osoegawa K."/>
            <person name="de Jong P.J."/>
            <person name="Hrdy I."/>
            <person name="Horvathova L."/>
            <person name="Zubacova Z."/>
            <person name="Dolezal P."/>
            <person name="Malik S.B."/>
            <person name="Logsdon J.M. Jr."/>
            <person name="Henze K."/>
            <person name="Gupta A."/>
            <person name="Wang C.C."/>
            <person name="Dunne R.L."/>
            <person name="Upcroft J.A."/>
            <person name="Upcroft P."/>
            <person name="White O."/>
            <person name="Salzberg S.L."/>
            <person name="Tang P."/>
            <person name="Chiu C.-H."/>
            <person name="Lee Y.-S."/>
            <person name="Embley T.M."/>
            <person name="Coombs G.H."/>
            <person name="Mottram J.C."/>
            <person name="Tachezy J."/>
            <person name="Fraser-Liggett C.M."/>
            <person name="Johnson P.J."/>
        </authorList>
    </citation>
    <scope>NUCLEOTIDE SEQUENCE [LARGE SCALE GENOMIC DNA]</scope>
    <source>
        <strain evidence="3">G3</strain>
    </source>
</reference>
<dbReference type="VEuPathDB" id="TrichDB:TVAG_053290"/>
<dbReference type="VEuPathDB" id="TrichDB:TVAGG3_0754950"/>
<dbReference type="KEGG" id="tva:4763877"/>
<accession>A2EMT2</accession>
<keyword evidence="2" id="KW-1133">Transmembrane helix</keyword>
<keyword evidence="4" id="KW-1185">Reference proteome</keyword>
<keyword evidence="2" id="KW-0472">Membrane</keyword>
<name>A2EMT2_TRIV3</name>
<dbReference type="AlphaFoldDB" id="A2EMT2"/>
<protein>
    <submittedName>
        <fullName evidence="3">Uncharacterized protein</fullName>
    </submittedName>
</protein>
<feature type="region of interest" description="Disordered" evidence="1">
    <location>
        <begin position="140"/>
        <end position="206"/>
    </location>
</feature>
<sequence>MYKKYCQGKQYYNINNEPTIAIDEKMDFQKYVAPQEICSDGMAAIPGSQKCLKYKYIGDDQIEFSDENDNKLICSKTTSTEQDFVIGSTAVNCPPFERFKRSIALDSSHFLNDPFGDEPTKYSEWDKDYVSRDPIKLSPWDPSKFINPVPGGDTEGGNTQNQTDPDHGNEKPDTKPEESKETKTEENSETKTEETTKKEETTEDEQQAERMKKLKIGLGAGIPIFIVVCCLCVLAFFLIKKHVGYQKQVADTEPGDNDADL</sequence>